<accession>A0A0F9R1Z4</accession>
<protein>
    <submittedName>
        <fullName evidence="1">Uncharacterized protein</fullName>
    </submittedName>
</protein>
<organism evidence="1">
    <name type="scientific">marine sediment metagenome</name>
    <dbReference type="NCBI Taxonomy" id="412755"/>
    <lineage>
        <taxon>unclassified sequences</taxon>
        <taxon>metagenomes</taxon>
        <taxon>ecological metagenomes</taxon>
    </lineage>
</organism>
<evidence type="ECO:0000313" key="1">
    <source>
        <dbReference type="EMBL" id="KKN50650.1"/>
    </source>
</evidence>
<sequence>MNHDEKHLQLIQLLPADGWRAYYYEEEEDTYFSTPLISWGLHACGCVIPLGVRDSLNVSDLKAWNAVGIFRDGEPSLDEMIQGAIDEWKDNAAKHQEVVRSTAN</sequence>
<proteinExistence type="predicted"/>
<reference evidence="1" key="1">
    <citation type="journal article" date="2015" name="Nature">
        <title>Complex archaea that bridge the gap between prokaryotes and eukaryotes.</title>
        <authorList>
            <person name="Spang A."/>
            <person name="Saw J.H."/>
            <person name="Jorgensen S.L."/>
            <person name="Zaremba-Niedzwiedzka K."/>
            <person name="Martijn J."/>
            <person name="Lind A.E."/>
            <person name="van Eijk R."/>
            <person name="Schleper C."/>
            <person name="Guy L."/>
            <person name="Ettema T.J."/>
        </authorList>
    </citation>
    <scope>NUCLEOTIDE SEQUENCE</scope>
</reference>
<dbReference type="AlphaFoldDB" id="A0A0F9R1Z4"/>
<name>A0A0F9R1Z4_9ZZZZ</name>
<dbReference type="EMBL" id="LAZR01001102">
    <property type="protein sequence ID" value="KKN50650.1"/>
    <property type="molecule type" value="Genomic_DNA"/>
</dbReference>
<comment type="caution">
    <text evidence="1">The sequence shown here is derived from an EMBL/GenBank/DDBJ whole genome shotgun (WGS) entry which is preliminary data.</text>
</comment>
<gene>
    <name evidence="1" type="ORF">LCGC14_0630770</name>
</gene>